<feature type="region of interest" description="Disordered" evidence="1">
    <location>
        <begin position="197"/>
        <end position="222"/>
    </location>
</feature>
<name>A0AAC9PSH4_9PSEU</name>
<dbReference type="EMBL" id="CP016076">
    <property type="protein sequence ID" value="APU14841.1"/>
    <property type="molecule type" value="Genomic_DNA"/>
</dbReference>
<gene>
    <name evidence="3" type="ORF">UA74_13915</name>
</gene>
<dbReference type="InterPro" id="IPR025280">
    <property type="entry name" value="SNIPE"/>
</dbReference>
<dbReference type="AlphaFoldDB" id="A0AAC9PSH4"/>
<dbReference type="Proteomes" id="UP000185511">
    <property type="component" value="Chromosome"/>
</dbReference>
<feature type="compositionally biased region" description="Basic and acidic residues" evidence="1">
    <location>
        <begin position="70"/>
        <end position="92"/>
    </location>
</feature>
<protein>
    <recommendedName>
        <fullName evidence="2">SNIPE associated domain-containing protein</fullName>
    </recommendedName>
</protein>
<keyword evidence="4" id="KW-1185">Reference proteome</keyword>
<proteinExistence type="predicted"/>
<organism evidence="3 4">
    <name type="scientific">Actinoalloteichus fjordicus</name>
    <dbReference type="NCBI Taxonomy" id="1612552"/>
    <lineage>
        <taxon>Bacteria</taxon>
        <taxon>Bacillati</taxon>
        <taxon>Actinomycetota</taxon>
        <taxon>Actinomycetes</taxon>
        <taxon>Pseudonocardiales</taxon>
        <taxon>Pseudonocardiaceae</taxon>
        <taxon>Actinoalloteichus</taxon>
    </lineage>
</organism>
<feature type="domain" description="SNIPE associated" evidence="2">
    <location>
        <begin position="92"/>
        <end position="195"/>
    </location>
</feature>
<feature type="compositionally biased region" description="Basic residues" evidence="1">
    <location>
        <begin position="93"/>
        <end position="102"/>
    </location>
</feature>
<dbReference type="KEGG" id="acad:UA74_13915"/>
<feature type="region of interest" description="Disordered" evidence="1">
    <location>
        <begin position="40"/>
        <end position="126"/>
    </location>
</feature>
<accession>A0AAC9PSH4</accession>
<reference evidence="4" key="1">
    <citation type="submission" date="2016-06" db="EMBL/GenBank/DDBJ databases">
        <title>Complete genome sequence of Actinoalloteichus fjordicus DSM 46855 (=ADI127-17), type strain of the new species Actinoalloteichus fjordicus.</title>
        <authorList>
            <person name="Ruckert C."/>
            <person name="Nouioui I."/>
            <person name="Willmese J."/>
            <person name="van Wezel G."/>
            <person name="Klenk H.-P."/>
            <person name="Kalinowski J."/>
            <person name="Zotchev S.B."/>
        </authorList>
    </citation>
    <scope>NUCLEOTIDE SEQUENCE [LARGE SCALE GENOMIC DNA]</scope>
    <source>
        <strain evidence="4">ADI127-7</strain>
    </source>
</reference>
<evidence type="ECO:0000259" key="2">
    <source>
        <dbReference type="Pfam" id="PF13250"/>
    </source>
</evidence>
<evidence type="ECO:0000256" key="1">
    <source>
        <dbReference type="SAM" id="MobiDB-lite"/>
    </source>
</evidence>
<sequence>MLGRRQQLEVLRRCEERLRRDRVDALEFLAGGPQTLAARRILQDEPTRLPSAGRNGAGERGSPGSSIAESSRREPGVDPARRDEADGTVRAEVRRRRRRLARAGRALRSTSSRLTGGSRPRGGSAGGGDLAELLLRAYDDAAAACGRDLRGIGLSAALERLERSVDVIDRIGSSLAVRIAPAYHALRRRELELAAGTLPPGRRAAAREASPQAPSQRGPRDG</sequence>
<dbReference type="Pfam" id="PF13250">
    <property type="entry name" value="SNIPE"/>
    <property type="match status" value="1"/>
</dbReference>
<feature type="compositionally biased region" description="Low complexity" evidence="1">
    <location>
        <begin position="103"/>
        <end position="118"/>
    </location>
</feature>
<evidence type="ECO:0000313" key="3">
    <source>
        <dbReference type="EMBL" id="APU14841.1"/>
    </source>
</evidence>
<evidence type="ECO:0000313" key="4">
    <source>
        <dbReference type="Proteomes" id="UP000185511"/>
    </source>
</evidence>